<feature type="domain" description="YcgL" evidence="2">
    <location>
        <begin position="3"/>
        <end position="87"/>
    </location>
</feature>
<name>A0ABP8UVY6_9GAMM</name>
<sequence>MKLLVSIYKSPVKEEMYLYVEKRKGLDAAPEALLKVFGKPVPVMDMLLTPERKLAREDTAKVMDNIQTQGYHLQMPPAREDYLQTLPEEFLSFNDPV</sequence>
<proteinExistence type="inferred from homology"/>
<evidence type="ECO:0000313" key="4">
    <source>
        <dbReference type="Proteomes" id="UP001500604"/>
    </source>
</evidence>
<dbReference type="RefSeq" id="WP_345193072.1">
    <property type="nucleotide sequence ID" value="NZ_BAABFL010000016.1"/>
</dbReference>
<dbReference type="EMBL" id="BAABFL010000016">
    <property type="protein sequence ID" value="GAA4648000.1"/>
    <property type="molecule type" value="Genomic_DNA"/>
</dbReference>
<dbReference type="InterPro" id="IPR038068">
    <property type="entry name" value="YcgL-like_sf"/>
</dbReference>
<gene>
    <name evidence="3" type="ORF">GCM10023116_02620</name>
</gene>
<evidence type="ECO:0000256" key="1">
    <source>
        <dbReference type="HAMAP-Rule" id="MF_01866"/>
    </source>
</evidence>
<dbReference type="PROSITE" id="PS51648">
    <property type="entry name" value="YCGL"/>
    <property type="match status" value="1"/>
</dbReference>
<reference evidence="4" key="1">
    <citation type="journal article" date="2019" name="Int. J. Syst. Evol. Microbiol.">
        <title>The Global Catalogue of Microorganisms (GCM) 10K type strain sequencing project: providing services to taxonomists for standard genome sequencing and annotation.</title>
        <authorList>
            <consortium name="The Broad Institute Genomics Platform"/>
            <consortium name="The Broad Institute Genome Sequencing Center for Infectious Disease"/>
            <person name="Wu L."/>
            <person name="Ma J."/>
        </authorList>
    </citation>
    <scope>NUCLEOTIDE SEQUENCE [LARGE SCALE GENOMIC DNA]</scope>
    <source>
        <strain evidence="4">JCM 17805</strain>
    </source>
</reference>
<dbReference type="Gene3D" id="3.10.510.20">
    <property type="entry name" value="YcgL domain"/>
    <property type="match status" value="1"/>
</dbReference>
<dbReference type="PANTHER" id="PTHR38109">
    <property type="entry name" value="PROTEIN YCGL"/>
    <property type="match status" value="1"/>
</dbReference>
<accession>A0ABP8UVY6</accession>
<evidence type="ECO:0000313" key="3">
    <source>
        <dbReference type="EMBL" id="GAA4648000.1"/>
    </source>
</evidence>
<protein>
    <recommendedName>
        <fullName evidence="1">YcgL domain-containing protein GCM10023116_02620</fullName>
    </recommendedName>
</protein>
<dbReference type="HAMAP" id="MF_01866">
    <property type="entry name" value="UPF0745"/>
    <property type="match status" value="1"/>
</dbReference>
<organism evidence="3 4">
    <name type="scientific">Kistimonas scapharcae</name>
    <dbReference type="NCBI Taxonomy" id="1036133"/>
    <lineage>
        <taxon>Bacteria</taxon>
        <taxon>Pseudomonadati</taxon>
        <taxon>Pseudomonadota</taxon>
        <taxon>Gammaproteobacteria</taxon>
        <taxon>Oceanospirillales</taxon>
        <taxon>Endozoicomonadaceae</taxon>
        <taxon>Kistimonas</taxon>
    </lineage>
</organism>
<comment type="caution">
    <text evidence="3">The sequence shown here is derived from an EMBL/GenBank/DDBJ whole genome shotgun (WGS) entry which is preliminary data.</text>
</comment>
<dbReference type="InterPro" id="IPR027354">
    <property type="entry name" value="YcgL_dom"/>
</dbReference>
<dbReference type="Proteomes" id="UP001500604">
    <property type="component" value="Unassembled WGS sequence"/>
</dbReference>
<keyword evidence="4" id="KW-1185">Reference proteome</keyword>
<evidence type="ECO:0000259" key="2">
    <source>
        <dbReference type="PROSITE" id="PS51648"/>
    </source>
</evidence>
<dbReference type="SUPFAM" id="SSF160191">
    <property type="entry name" value="YcgL-like"/>
    <property type="match status" value="1"/>
</dbReference>
<dbReference type="PANTHER" id="PTHR38109:SF1">
    <property type="entry name" value="PROTEIN YCGL"/>
    <property type="match status" value="1"/>
</dbReference>
<dbReference type="Pfam" id="PF05166">
    <property type="entry name" value="YcgL"/>
    <property type="match status" value="1"/>
</dbReference>